<dbReference type="EMBL" id="SJPR01000001">
    <property type="protein sequence ID" value="TWT99259.1"/>
    <property type="molecule type" value="Genomic_DNA"/>
</dbReference>
<dbReference type="NCBIfam" id="TIGR00041">
    <property type="entry name" value="DTMP_kinase"/>
    <property type="match status" value="1"/>
</dbReference>
<keyword evidence="4 12" id="KW-0808">Transferase</keyword>
<comment type="catalytic activity">
    <reaction evidence="10 12">
        <text>dTMP + ATP = dTDP + ADP</text>
        <dbReference type="Rhea" id="RHEA:13517"/>
        <dbReference type="ChEBI" id="CHEBI:30616"/>
        <dbReference type="ChEBI" id="CHEBI:58369"/>
        <dbReference type="ChEBI" id="CHEBI:63528"/>
        <dbReference type="ChEBI" id="CHEBI:456216"/>
        <dbReference type="EC" id="2.7.4.9"/>
    </reaction>
</comment>
<dbReference type="AlphaFoldDB" id="A0A5C6AHZ6"/>
<evidence type="ECO:0000256" key="6">
    <source>
        <dbReference type="ARBA" id="ARBA00022741"/>
    </source>
</evidence>
<dbReference type="InterPro" id="IPR018094">
    <property type="entry name" value="Thymidylate_kinase"/>
</dbReference>
<dbReference type="GO" id="GO:0005524">
    <property type="term" value="F:ATP binding"/>
    <property type="evidence" value="ECO:0007669"/>
    <property type="project" value="UniProtKB-UniRule"/>
</dbReference>
<dbReference type="GO" id="GO:0006235">
    <property type="term" value="P:dTTP biosynthetic process"/>
    <property type="evidence" value="ECO:0007669"/>
    <property type="project" value="UniProtKB-UniRule"/>
</dbReference>
<dbReference type="PANTHER" id="PTHR10344:SF4">
    <property type="entry name" value="UMP-CMP KINASE 2, MITOCHONDRIAL"/>
    <property type="match status" value="1"/>
</dbReference>
<evidence type="ECO:0000256" key="12">
    <source>
        <dbReference type="HAMAP-Rule" id="MF_00165"/>
    </source>
</evidence>
<dbReference type="CDD" id="cd01672">
    <property type="entry name" value="TMPK"/>
    <property type="match status" value="1"/>
</dbReference>
<evidence type="ECO:0000256" key="1">
    <source>
        <dbReference type="ARBA" id="ARBA00009776"/>
    </source>
</evidence>
<dbReference type="PANTHER" id="PTHR10344">
    <property type="entry name" value="THYMIDYLATE KINASE"/>
    <property type="match status" value="1"/>
</dbReference>
<evidence type="ECO:0000259" key="13">
    <source>
        <dbReference type="Pfam" id="PF02223"/>
    </source>
</evidence>
<evidence type="ECO:0000256" key="4">
    <source>
        <dbReference type="ARBA" id="ARBA00022679"/>
    </source>
</evidence>
<feature type="domain" description="Thymidylate kinase-like" evidence="13">
    <location>
        <begin position="5"/>
        <end position="193"/>
    </location>
</feature>
<keyword evidence="6 12" id="KW-0547">Nucleotide-binding</keyword>
<dbReference type="FunFam" id="3.40.50.300:FF:000225">
    <property type="entry name" value="Thymidylate kinase"/>
    <property type="match status" value="1"/>
</dbReference>
<dbReference type="Pfam" id="PF02223">
    <property type="entry name" value="Thymidylate_kin"/>
    <property type="match status" value="1"/>
</dbReference>
<dbReference type="GO" id="GO:0004798">
    <property type="term" value="F:dTMP kinase activity"/>
    <property type="evidence" value="ECO:0007669"/>
    <property type="project" value="UniProtKB-UniRule"/>
</dbReference>
<dbReference type="RefSeq" id="WP_146441608.1">
    <property type="nucleotide sequence ID" value="NZ_SJPR01000001.1"/>
</dbReference>
<comment type="function">
    <text evidence="11 12">Phosphorylation of dTMP to form dTDP in both de novo and salvage pathways of dTTP synthesis.</text>
</comment>
<evidence type="ECO:0000256" key="7">
    <source>
        <dbReference type="ARBA" id="ARBA00022777"/>
    </source>
</evidence>
<protein>
    <recommendedName>
        <fullName evidence="3 12">Thymidylate kinase</fullName>
        <ecNumber evidence="2 12">2.7.4.9</ecNumber>
    </recommendedName>
    <alternativeName>
        <fullName evidence="9 12">dTMP kinase</fullName>
    </alternativeName>
</protein>
<reference evidence="14 15" key="1">
    <citation type="submission" date="2019-02" db="EMBL/GenBank/DDBJ databases">
        <title>Deep-cultivation of Planctomycetes and their phenomic and genomic characterization uncovers novel biology.</title>
        <authorList>
            <person name="Wiegand S."/>
            <person name="Jogler M."/>
            <person name="Boedeker C."/>
            <person name="Pinto D."/>
            <person name="Vollmers J."/>
            <person name="Rivas-Marin E."/>
            <person name="Kohn T."/>
            <person name="Peeters S.H."/>
            <person name="Heuer A."/>
            <person name="Rast P."/>
            <person name="Oberbeckmann S."/>
            <person name="Bunk B."/>
            <person name="Jeske O."/>
            <person name="Meyerdierks A."/>
            <person name="Storesund J.E."/>
            <person name="Kallscheuer N."/>
            <person name="Luecker S."/>
            <person name="Lage O.M."/>
            <person name="Pohl T."/>
            <person name="Merkel B.J."/>
            <person name="Hornburger P."/>
            <person name="Mueller R.-W."/>
            <person name="Bruemmer F."/>
            <person name="Labrenz M."/>
            <person name="Spormann A.M."/>
            <person name="Op Den Camp H."/>
            <person name="Overmann J."/>
            <person name="Amann R."/>
            <person name="Jetten M.S.M."/>
            <person name="Mascher T."/>
            <person name="Medema M.H."/>
            <person name="Devos D.P."/>
            <person name="Kaster A.-K."/>
            <person name="Ovreas L."/>
            <person name="Rohde M."/>
            <person name="Galperin M.Y."/>
            <person name="Jogler C."/>
        </authorList>
    </citation>
    <scope>NUCLEOTIDE SEQUENCE [LARGE SCALE GENOMIC DNA]</scope>
    <source>
        <strain evidence="14 15">Pla108</strain>
    </source>
</reference>
<sequence length="211" mass="23156">MFLSLDGIDGVGKSTQMRLLTDWLAAQGRRVVTCRDPGSTPLGESLRELLLHSGEDRPIGARAEMLMYMAARAQLVDDVIRPALEDDAVVVSDRYLLANLVYQAHAGGLSRDAVAQVGAVAVDGVVPDRVFLLDLDPDVADRRRGREPDRMESRGADYRQRLRTGFLAEAQNDPRRVTVIDAANSVAAIHASIIRVAAEDLRRADLKTDRK</sequence>
<feature type="binding site" evidence="12">
    <location>
        <begin position="7"/>
        <end position="14"/>
    </location>
    <ligand>
        <name>ATP</name>
        <dbReference type="ChEBI" id="CHEBI:30616"/>
    </ligand>
</feature>
<evidence type="ECO:0000256" key="5">
    <source>
        <dbReference type="ARBA" id="ARBA00022727"/>
    </source>
</evidence>
<keyword evidence="8 12" id="KW-0067">ATP-binding</keyword>
<dbReference type="OrthoDB" id="9774907at2"/>
<evidence type="ECO:0000256" key="10">
    <source>
        <dbReference type="ARBA" id="ARBA00048743"/>
    </source>
</evidence>
<dbReference type="InterPro" id="IPR039430">
    <property type="entry name" value="Thymidylate_kin-like_dom"/>
</dbReference>
<evidence type="ECO:0000256" key="3">
    <source>
        <dbReference type="ARBA" id="ARBA00017144"/>
    </source>
</evidence>
<name>A0A5C6AHZ6_9BACT</name>
<keyword evidence="7 12" id="KW-0418">Kinase</keyword>
<comment type="similarity">
    <text evidence="1 12">Belongs to the thymidylate kinase family.</text>
</comment>
<evidence type="ECO:0000256" key="8">
    <source>
        <dbReference type="ARBA" id="ARBA00022840"/>
    </source>
</evidence>
<dbReference type="GO" id="GO:0005829">
    <property type="term" value="C:cytosol"/>
    <property type="evidence" value="ECO:0007669"/>
    <property type="project" value="TreeGrafter"/>
</dbReference>
<evidence type="ECO:0000313" key="14">
    <source>
        <dbReference type="EMBL" id="TWT99259.1"/>
    </source>
</evidence>
<organism evidence="14 15">
    <name type="scientific">Botrimarina colliarenosi</name>
    <dbReference type="NCBI Taxonomy" id="2528001"/>
    <lineage>
        <taxon>Bacteria</taxon>
        <taxon>Pseudomonadati</taxon>
        <taxon>Planctomycetota</taxon>
        <taxon>Planctomycetia</taxon>
        <taxon>Pirellulales</taxon>
        <taxon>Lacipirellulaceae</taxon>
        <taxon>Botrimarina</taxon>
    </lineage>
</organism>
<evidence type="ECO:0000256" key="9">
    <source>
        <dbReference type="ARBA" id="ARBA00029962"/>
    </source>
</evidence>
<keyword evidence="15" id="KW-1185">Reference proteome</keyword>
<dbReference type="Proteomes" id="UP000317421">
    <property type="component" value="Unassembled WGS sequence"/>
</dbReference>
<dbReference type="EC" id="2.7.4.9" evidence="2 12"/>
<dbReference type="GO" id="GO:0006233">
    <property type="term" value="P:dTDP biosynthetic process"/>
    <property type="evidence" value="ECO:0007669"/>
    <property type="project" value="InterPro"/>
</dbReference>
<dbReference type="SUPFAM" id="SSF52540">
    <property type="entry name" value="P-loop containing nucleoside triphosphate hydrolases"/>
    <property type="match status" value="1"/>
</dbReference>
<dbReference type="InterPro" id="IPR027417">
    <property type="entry name" value="P-loop_NTPase"/>
</dbReference>
<accession>A0A5C6AHZ6</accession>
<dbReference type="HAMAP" id="MF_00165">
    <property type="entry name" value="Thymidylate_kinase"/>
    <property type="match status" value="1"/>
</dbReference>
<keyword evidence="5 12" id="KW-0545">Nucleotide biosynthesis</keyword>
<dbReference type="GO" id="GO:0006227">
    <property type="term" value="P:dUDP biosynthetic process"/>
    <property type="evidence" value="ECO:0007669"/>
    <property type="project" value="TreeGrafter"/>
</dbReference>
<dbReference type="Gene3D" id="3.40.50.300">
    <property type="entry name" value="P-loop containing nucleotide triphosphate hydrolases"/>
    <property type="match status" value="1"/>
</dbReference>
<proteinExistence type="inferred from homology"/>
<evidence type="ECO:0000256" key="11">
    <source>
        <dbReference type="ARBA" id="ARBA00057735"/>
    </source>
</evidence>
<evidence type="ECO:0000313" key="15">
    <source>
        <dbReference type="Proteomes" id="UP000317421"/>
    </source>
</evidence>
<gene>
    <name evidence="12 14" type="primary">tmk</name>
    <name evidence="14" type="ORF">Pla108_01940</name>
</gene>
<evidence type="ECO:0000256" key="2">
    <source>
        <dbReference type="ARBA" id="ARBA00012980"/>
    </source>
</evidence>
<comment type="caution">
    <text evidence="14">The sequence shown here is derived from an EMBL/GenBank/DDBJ whole genome shotgun (WGS) entry which is preliminary data.</text>
</comment>